<dbReference type="Pfam" id="PF13344">
    <property type="entry name" value="Hydrolase_6"/>
    <property type="match status" value="1"/>
</dbReference>
<proteinExistence type="predicted"/>
<gene>
    <name evidence="1" type="ORF">AGERDE_LOCUS967</name>
</gene>
<dbReference type="EMBL" id="CAJVPL010000058">
    <property type="protein sequence ID" value="CAG8439784.1"/>
    <property type="molecule type" value="Genomic_DNA"/>
</dbReference>
<dbReference type="GO" id="GO:0046474">
    <property type="term" value="P:glycerophospholipid biosynthetic process"/>
    <property type="evidence" value="ECO:0007669"/>
    <property type="project" value="TreeGrafter"/>
</dbReference>
<dbReference type="InterPro" id="IPR050324">
    <property type="entry name" value="CDP-alcohol_PTase-I"/>
</dbReference>
<sequence length="362" mass="41038">MFTFYRNGIVGKKLLSLHRLYSTQTCNYGICLDIDGVLIKGRKALPQAKKALSFLSGENVLQKKIPFLLLSNGGGMTEAKKAADLTRTIDFPISPQQLVLSHTPMQSLVSKYQESMVLVVGGTGDLCAEVAKSYGFKRVVIPEDVLRWEPSIWPLAPIMKEIAEAPRYDFSKEAIQVVMVLHDSYNCQYRWGRDIQIMLDVLQSKNGYIGTLTPETEEILHQIPLYFSNPDFIWSNEFPIPRFGQGAFRIAFESIYSEATGRKLKYELFGKPETSTYRYAERLLADQTYEIYKRRILPKHVYAVGDNPAADIAGANAHNWNSILVRTGVFEGKDNDAQFPADHVAQDVFEAVEYMFHQEEGR</sequence>
<comment type="caution">
    <text evidence="1">The sequence shown here is derived from an EMBL/GenBank/DDBJ whole genome shotgun (WGS) entry which is preliminary data.</text>
</comment>
<dbReference type="Pfam" id="PF13242">
    <property type="entry name" value="Hydrolase_like"/>
    <property type="match status" value="1"/>
</dbReference>
<dbReference type="Gene3D" id="3.40.50.1000">
    <property type="entry name" value="HAD superfamily/HAD-like"/>
    <property type="match status" value="2"/>
</dbReference>
<dbReference type="Proteomes" id="UP000789831">
    <property type="component" value="Unassembled WGS sequence"/>
</dbReference>
<protein>
    <submittedName>
        <fullName evidence="1">7370_t:CDS:1</fullName>
    </submittedName>
</protein>
<dbReference type="NCBIfam" id="TIGR01460">
    <property type="entry name" value="HAD-SF-IIA"/>
    <property type="match status" value="1"/>
</dbReference>
<dbReference type="InterPro" id="IPR023214">
    <property type="entry name" value="HAD_sf"/>
</dbReference>
<dbReference type="InterPro" id="IPR006357">
    <property type="entry name" value="HAD-SF_hydro_IIA"/>
</dbReference>
<dbReference type="GO" id="GO:0005739">
    <property type="term" value="C:mitochondrion"/>
    <property type="evidence" value="ECO:0007669"/>
    <property type="project" value="TreeGrafter"/>
</dbReference>
<dbReference type="InterPro" id="IPR036412">
    <property type="entry name" value="HAD-like_sf"/>
</dbReference>
<dbReference type="OrthoDB" id="10251048at2759"/>
<dbReference type="AlphaFoldDB" id="A0A9N8V2T5"/>
<evidence type="ECO:0000313" key="1">
    <source>
        <dbReference type="EMBL" id="CAG8439784.1"/>
    </source>
</evidence>
<dbReference type="SUPFAM" id="SSF56784">
    <property type="entry name" value="HAD-like"/>
    <property type="match status" value="1"/>
</dbReference>
<keyword evidence="2" id="KW-1185">Reference proteome</keyword>
<dbReference type="PANTHER" id="PTHR14269:SF4">
    <property type="entry name" value="CAT EYE SYNDROME CRITICAL REGION PROTEIN 5"/>
    <property type="match status" value="1"/>
</dbReference>
<reference evidence="1" key="1">
    <citation type="submission" date="2021-06" db="EMBL/GenBank/DDBJ databases">
        <authorList>
            <person name="Kallberg Y."/>
            <person name="Tangrot J."/>
            <person name="Rosling A."/>
        </authorList>
    </citation>
    <scope>NUCLEOTIDE SEQUENCE</scope>
    <source>
        <strain evidence="1">MT106</strain>
    </source>
</reference>
<dbReference type="NCBIfam" id="TIGR01456">
    <property type="entry name" value="CECR5"/>
    <property type="match status" value="1"/>
</dbReference>
<name>A0A9N8V2T5_9GLOM</name>
<accession>A0A9N8V2T5</accession>
<organism evidence="1 2">
    <name type="scientific">Ambispora gerdemannii</name>
    <dbReference type="NCBI Taxonomy" id="144530"/>
    <lineage>
        <taxon>Eukaryota</taxon>
        <taxon>Fungi</taxon>
        <taxon>Fungi incertae sedis</taxon>
        <taxon>Mucoromycota</taxon>
        <taxon>Glomeromycotina</taxon>
        <taxon>Glomeromycetes</taxon>
        <taxon>Archaeosporales</taxon>
        <taxon>Ambisporaceae</taxon>
        <taxon>Ambispora</taxon>
    </lineage>
</organism>
<dbReference type="PANTHER" id="PTHR14269">
    <property type="entry name" value="CDP-DIACYLGLYCEROL--GLYCEROL-3-PHOSPHATE 3-PHOSPHATIDYLTRANSFERASE-RELATED"/>
    <property type="match status" value="1"/>
</dbReference>
<dbReference type="InterPro" id="IPR006353">
    <property type="entry name" value="HAD-SF_hydro_IIA_CECR5"/>
</dbReference>
<evidence type="ECO:0000313" key="2">
    <source>
        <dbReference type="Proteomes" id="UP000789831"/>
    </source>
</evidence>